<evidence type="ECO:0000313" key="3">
    <source>
        <dbReference type="Proteomes" id="UP000255177"/>
    </source>
</evidence>
<reference evidence="3" key="1">
    <citation type="submission" date="2018-07" db="EMBL/GenBank/DDBJ databases">
        <authorList>
            <person name="Blom J."/>
        </authorList>
    </citation>
    <scope>NUCLEOTIDE SEQUENCE [LARGE SCALE GENOMIC DNA]</scope>
    <source>
        <strain evidence="3">CCOS 864</strain>
    </source>
</reference>
<gene>
    <name evidence="2" type="ORF">CCOS864_02716</name>
</gene>
<sequence>MKLAVGVTCAMLLAMTSLARAEHLEGQVREAIEAAMQGECSEVLSTMVKASCEGQIDRMTQALSQLGPLASVEFKGNEDTPSGSAEVYQATHANGKMLWLAIKAPSGKLSMFWSPGPQ</sequence>
<dbReference type="EMBL" id="UIDD01000007">
    <property type="protein sequence ID" value="SUQ63266.1"/>
    <property type="molecule type" value="Genomic_DNA"/>
</dbReference>
<proteinExistence type="predicted"/>
<dbReference type="RefSeq" id="WP_038995487.1">
    <property type="nucleotide sequence ID" value="NZ_CBCSFG010000011.1"/>
</dbReference>
<evidence type="ECO:0008006" key="4">
    <source>
        <dbReference type="Google" id="ProtNLM"/>
    </source>
</evidence>
<keyword evidence="1" id="KW-0732">Signal</keyword>
<organism evidence="2 3">
    <name type="scientific">Pseudomonas wadenswilerensis</name>
    <dbReference type="NCBI Taxonomy" id="1785161"/>
    <lineage>
        <taxon>Bacteria</taxon>
        <taxon>Pseudomonadati</taxon>
        <taxon>Pseudomonadota</taxon>
        <taxon>Gammaproteobacteria</taxon>
        <taxon>Pseudomonadales</taxon>
        <taxon>Pseudomonadaceae</taxon>
        <taxon>Pseudomonas</taxon>
    </lineage>
</organism>
<dbReference type="AlphaFoldDB" id="A0A380T176"/>
<evidence type="ECO:0000256" key="1">
    <source>
        <dbReference type="SAM" id="SignalP"/>
    </source>
</evidence>
<name>A0A380T176_9PSED</name>
<accession>A0A380T176</accession>
<protein>
    <recommendedName>
        <fullName evidence="4">DUF3887 domain-containing protein</fullName>
    </recommendedName>
</protein>
<feature type="signal peptide" evidence="1">
    <location>
        <begin position="1"/>
        <end position="21"/>
    </location>
</feature>
<evidence type="ECO:0000313" key="2">
    <source>
        <dbReference type="EMBL" id="SUQ63266.1"/>
    </source>
</evidence>
<feature type="chain" id="PRO_5017020782" description="DUF3887 domain-containing protein" evidence="1">
    <location>
        <begin position="22"/>
        <end position="118"/>
    </location>
</feature>
<keyword evidence="3" id="KW-1185">Reference proteome</keyword>
<dbReference type="Proteomes" id="UP000255177">
    <property type="component" value="Unassembled WGS sequence"/>
</dbReference>